<evidence type="ECO:0000313" key="2">
    <source>
        <dbReference type="Proteomes" id="UP000010729"/>
    </source>
</evidence>
<sequence length="108" mass="11642">MRHGLLERVVAQRDLLSVAVGLRLDVLGVAGAQRPDPSRRGQIEDGKGTVLAVIFPDGYDGDCGTCVDIDPLCAGPGLVFIEDARIQEGRCAGPQRSSNRSWKIGNRW</sequence>
<dbReference type="Proteomes" id="UP000010729">
    <property type="component" value="Unassembled WGS sequence"/>
</dbReference>
<protein>
    <submittedName>
        <fullName evidence="1">Uncharacterized protein</fullName>
    </submittedName>
</protein>
<evidence type="ECO:0000313" key="1">
    <source>
        <dbReference type="EMBL" id="EMY32675.1"/>
    </source>
</evidence>
<reference evidence="1 2" key="1">
    <citation type="journal article" date="2013" name="Genome Announc.">
        <title>Draft Genome Sequence of Arthrobacter crystallopoietes Strain BAB-32, Revealing Genes for Bioremediation.</title>
        <authorList>
            <person name="Joshi M.N."/>
            <person name="Pandit A.S."/>
            <person name="Sharma A."/>
            <person name="Pandya R.V."/>
            <person name="Desai S.M."/>
            <person name="Saxena A.K."/>
            <person name="Bagatharia S.B."/>
        </authorList>
    </citation>
    <scope>NUCLEOTIDE SEQUENCE [LARGE SCALE GENOMIC DNA]</scope>
    <source>
        <strain evidence="1 2">BAB-32</strain>
    </source>
</reference>
<dbReference type="EMBL" id="ANPE02000240">
    <property type="protein sequence ID" value="EMY32675.1"/>
    <property type="molecule type" value="Genomic_DNA"/>
</dbReference>
<keyword evidence="2" id="KW-1185">Reference proteome</keyword>
<accession>N1UUF3</accession>
<dbReference type="AlphaFoldDB" id="N1UUF3"/>
<organism evidence="1 2">
    <name type="scientific">Arthrobacter crystallopoietes BAB-32</name>
    <dbReference type="NCBI Taxonomy" id="1246476"/>
    <lineage>
        <taxon>Bacteria</taxon>
        <taxon>Bacillati</taxon>
        <taxon>Actinomycetota</taxon>
        <taxon>Actinomycetes</taxon>
        <taxon>Micrococcales</taxon>
        <taxon>Micrococcaceae</taxon>
        <taxon>Crystallibacter</taxon>
    </lineage>
</organism>
<name>N1UUF3_9MICC</name>
<gene>
    <name evidence="1" type="ORF">D477_018951</name>
</gene>
<proteinExistence type="predicted"/>
<comment type="caution">
    <text evidence="1">The sequence shown here is derived from an EMBL/GenBank/DDBJ whole genome shotgun (WGS) entry which is preliminary data.</text>
</comment>